<gene>
    <name evidence="2" type="ORF">THAOC_05638</name>
</gene>
<comment type="caution">
    <text evidence="2">The sequence shown here is derived from an EMBL/GenBank/DDBJ whole genome shotgun (WGS) entry which is preliminary data.</text>
</comment>
<keyword evidence="1" id="KW-0233">DNA recombination</keyword>
<dbReference type="EMBL" id="AGNL01005296">
    <property type="protein sequence ID" value="EJK72793.1"/>
    <property type="molecule type" value="Genomic_DNA"/>
</dbReference>
<name>K0T2F6_THAOC</name>
<dbReference type="OrthoDB" id="3254696at2759"/>
<dbReference type="AlphaFoldDB" id="K0T2F6"/>
<evidence type="ECO:0000313" key="2">
    <source>
        <dbReference type="EMBL" id="EJK72793.1"/>
    </source>
</evidence>
<dbReference type="InterPro" id="IPR013762">
    <property type="entry name" value="Integrase-like_cat_sf"/>
</dbReference>
<dbReference type="GO" id="GO:0015074">
    <property type="term" value="P:DNA integration"/>
    <property type="evidence" value="ECO:0007669"/>
    <property type="project" value="InterPro"/>
</dbReference>
<feature type="non-terminal residue" evidence="2">
    <location>
        <position position="1"/>
    </location>
</feature>
<keyword evidence="3" id="KW-1185">Reference proteome</keyword>
<dbReference type="Gene3D" id="1.10.443.10">
    <property type="entry name" value="Intergrase catalytic core"/>
    <property type="match status" value="1"/>
</dbReference>
<evidence type="ECO:0008006" key="4">
    <source>
        <dbReference type="Google" id="ProtNLM"/>
    </source>
</evidence>
<evidence type="ECO:0000313" key="3">
    <source>
        <dbReference type="Proteomes" id="UP000266841"/>
    </source>
</evidence>
<dbReference type="GO" id="GO:0003677">
    <property type="term" value="F:DNA binding"/>
    <property type="evidence" value="ECO:0007669"/>
    <property type="project" value="InterPro"/>
</dbReference>
<accession>K0T2F6</accession>
<proteinExistence type="predicted"/>
<dbReference type="Proteomes" id="UP000266841">
    <property type="component" value="Unassembled WGS sequence"/>
</dbReference>
<dbReference type="GO" id="GO:0006310">
    <property type="term" value="P:DNA recombination"/>
    <property type="evidence" value="ECO:0007669"/>
    <property type="project" value="UniProtKB-KW"/>
</dbReference>
<organism evidence="2 3">
    <name type="scientific">Thalassiosira oceanica</name>
    <name type="common">Marine diatom</name>
    <dbReference type="NCBI Taxonomy" id="159749"/>
    <lineage>
        <taxon>Eukaryota</taxon>
        <taxon>Sar</taxon>
        <taxon>Stramenopiles</taxon>
        <taxon>Ochrophyta</taxon>
        <taxon>Bacillariophyta</taxon>
        <taxon>Coscinodiscophyceae</taxon>
        <taxon>Thalassiosirophycidae</taxon>
        <taxon>Thalassiosirales</taxon>
        <taxon>Thalassiosiraceae</taxon>
        <taxon>Thalassiosira</taxon>
    </lineage>
</organism>
<dbReference type="InterPro" id="IPR011010">
    <property type="entry name" value="DNA_brk_join_enz"/>
</dbReference>
<sequence>QLNKEVTQATTDLNKEVAPTACRRGEAGLPVPGGRYGITDLNKEVQPWATDLNKEVRPAALDKVLGGSLPLPESRVTMDCPHDDDTVPARELLRDGRPILWRIPFPDDIVTALVSDSNPDGIINNSELELAGIVATNDVLARAVDVRETTTATGTDNLPALSWSTKGAVSAKGPAAYLLRHQAMHQRVFRYQSPQAVADLPSGSRDRLGPVLRSAMQAAASAGNPKRGRQRANAYARWSAYCATFNVDPLLQGVPRPIPFMQTYLQQYRTRVVAARGQPVGARAAEEALRFVGQTMQQLGVGDKRFDPSTHKIDLRLSNMWRQWKSDDDPPARVKPIPLMVLMKAQELATADNSTASTCTARMMWINMFFLCRPGESCATRYAAKFFRLRDVTLLYNSTVLDLCATPDGELRRATDAHLNFSDQKNKHRNEKIGQKRTSHKTASPTVAIAEQVIHLRNNKAPPSTPLCAFNERGQWFVVTSEMLTSLLRRAVRACPECGLVESDISARSLRATGAMAMLCGGVDPCRIKLFGRWRSDELLTYLHVQAEPLYRDISETMLRGGDYQFVPGAAAYNTYHGNPDHLYN</sequence>
<evidence type="ECO:0000256" key="1">
    <source>
        <dbReference type="ARBA" id="ARBA00023172"/>
    </source>
</evidence>
<protein>
    <recommendedName>
        <fullName evidence="4">Tyr recombinase domain-containing protein</fullName>
    </recommendedName>
</protein>
<reference evidence="2 3" key="1">
    <citation type="journal article" date="2012" name="Genome Biol.">
        <title>Genome and low-iron response of an oceanic diatom adapted to chronic iron limitation.</title>
        <authorList>
            <person name="Lommer M."/>
            <person name="Specht M."/>
            <person name="Roy A.S."/>
            <person name="Kraemer L."/>
            <person name="Andreson R."/>
            <person name="Gutowska M.A."/>
            <person name="Wolf J."/>
            <person name="Bergner S.V."/>
            <person name="Schilhabel M.B."/>
            <person name="Klostermeier U.C."/>
            <person name="Beiko R.G."/>
            <person name="Rosenstiel P."/>
            <person name="Hippler M."/>
            <person name="Laroche J."/>
        </authorList>
    </citation>
    <scope>NUCLEOTIDE SEQUENCE [LARGE SCALE GENOMIC DNA]</scope>
    <source>
        <strain evidence="2 3">CCMP1005</strain>
    </source>
</reference>
<dbReference type="SUPFAM" id="SSF56349">
    <property type="entry name" value="DNA breaking-rejoining enzymes"/>
    <property type="match status" value="1"/>
</dbReference>